<dbReference type="NCBIfam" id="TIGR03897">
    <property type="entry name" value="lanti_2_LanM"/>
    <property type="match status" value="1"/>
</dbReference>
<dbReference type="GO" id="GO:0046872">
    <property type="term" value="F:metal ion binding"/>
    <property type="evidence" value="ECO:0007669"/>
    <property type="project" value="UniProtKB-KW"/>
</dbReference>
<dbReference type="GO" id="GO:0005886">
    <property type="term" value="C:plasma membrane"/>
    <property type="evidence" value="ECO:0007669"/>
    <property type="project" value="TreeGrafter"/>
</dbReference>
<dbReference type="InterPro" id="IPR012341">
    <property type="entry name" value="6hp_glycosidase-like_sf"/>
</dbReference>
<gene>
    <name evidence="3" type="primary">lanM</name>
    <name evidence="3" type="ORF">EPA93_15585</name>
</gene>
<dbReference type="PRINTS" id="PR01950">
    <property type="entry name" value="LANCSUPER"/>
</dbReference>
<feature type="domain" description="Lantibiotic biosynthesis protein dehydration" evidence="2">
    <location>
        <begin position="173"/>
        <end position="556"/>
    </location>
</feature>
<dbReference type="CDD" id="cd04792">
    <property type="entry name" value="LanM-like"/>
    <property type="match status" value="1"/>
</dbReference>
<dbReference type="Pfam" id="PF13575">
    <property type="entry name" value="DUF4135"/>
    <property type="match status" value="1"/>
</dbReference>
<keyword evidence="4" id="KW-1185">Reference proteome</keyword>
<feature type="binding site" evidence="1">
    <location>
        <position position="953"/>
    </location>
    <ligand>
        <name>Zn(2+)</name>
        <dbReference type="ChEBI" id="CHEBI:29105"/>
    </ligand>
</feature>
<name>A0A4P6JRB5_KTERU</name>
<accession>A0A4P6JRB5</accession>
<dbReference type="InterPro" id="IPR025410">
    <property type="entry name" value="Lant_dehyd"/>
</dbReference>
<dbReference type="GO" id="GO:0005975">
    <property type="term" value="P:carbohydrate metabolic process"/>
    <property type="evidence" value="ECO:0007669"/>
    <property type="project" value="InterPro"/>
</dbReference>
<dbReference type="InterPro" id="IPR007822">
    <property type="entry name" value="LANC-like"/>
</dbReference>
<dbReference type="GO" id="GO:0031179">
    <property type="term" value="P:peptide modification"/>
    <property type="evidence" value="ECO:0007669"/>
    <property type="project" value="InterPro"/>
</dbReference>
<proteinExistence type="predicted"/>
<dbReference type="PANTHER" id="PTHR12736:SF22">
    <property type="entry name" value="LANC-LIKE PROTEIN GCL2"/>
    <property type="match status" value="1"/>
</dbReference>
<sequence>MPLSLSDLYAMMGIASGTSAADQELSGKRASLPNWTNTLQDVLRLVEMMAGESVMLEKRQWSFLDLSNPSPFEEILAPFIGVAQQRYMDQAGAAAYLLTEKAHLSLQRSLLQILTSLSIQALHTAFQAYAQGYWRSAGRLDTIGKASANEEMVYQRFIEQMYAGGLITFLRKYYVLAQLLATTVDLWVNAHIEFLQRLAADWQDIQQIFGKDTEIGNVITIQPTLSDPHTGRRCVMALQFASGLKLVYKPKNIGLEAGYYDLLNWCNMQGLTPPMKILPILKRVEYGWVEFVQQEPCQDFAATQRYCQRVGMLLCIVYLLGGTNCFHEHLVAHGEYPVLVDPEVLLHTSPCFDSQESALQAQSFDWEQASYSVLHTGLLPTWQQAEKPSAGGQYSDISGFAMAARKKIYAQEDALTLPFRQDMILAYGSLKPRPRYNTAMYRGCPLQLEEQSNEVSNGFRRMYQLIFHYRTALLAEGSSLLALHEQSVRVISRAPREYRDLLPKLLTPQALSDQNRRHFLLKSLENMGGAAKDSLWQAIIEAEKRALLQGDIPVFRLPVEKNLPLVAHMQAGPFRLHQSAFDLLQARLNSWCEADMQFQLHLLQRALRRDITSGVVSSVPRKATEDGPASAGELNLDFSDILLPHAWKIANDIAMQAIPLGDGGVTWVGAQFLKCARCHQLRSMGFSLFQGTAGIALFLAAIAKISEDASYLKLVGAALQPIQQMLHGNGQLLAQEMGIGGAVGIGSLVYTFTRISQLLDDARFLASAQDVARLITAEEIAADRRLDIVSGTAGALLGLLALHERTGDQWVLDRAILCGKHLLQTRTMSAARCQVWPTYGGTHHTGFSHGVAGIVYALLRLYAVARDADLLDAAREGLIYEDGAFRPEVENWAEELGERASKSWMTWCHGAPGIGLARIGGLPLLASPQIQRDIEAALQTTKRFGVQAFDHLCCGNSGRTELLWTAALHLKRSDLAEIAQQHIVRMIIKAEQRGAFALPTFLPAWASLPHFFHGTSGIGYTLLRMLYPELLPSVLLWE</sequence>
<dbReference type="Proteomes" id="UP000290365">
    <property type="component" value="Chromosome"/>
</dbReference>
<dbReference type="SMART" id="SM01260">
    <property type="entry name" value="LANC_like"/>
    <property type="match status" value="1"/>
</dbReference>
<evidence type="ECO:0000256" key="1">
    <source>
        <dbReference type="PIRSR" id="PIRSR607822-1"/>
    </source>
</evidence>
<dbReference type="PIRSF" id="PIRSF037228">
    <property type="entry name" value="Lant_mod_RumM"/>
    <property type="match status" value="1"/>
</dbReference>
<dbReference type="SUPFAM" id="SSF158745">
    <property type="entry name" value="LanC-like"/>
    <property type="match status" value="1"/>
</dbReference>
<dbReference type="KEGG" id="kbs:EPA93_15585"/>
<dbReference type="OrthoDB" id="9148343at2"/>
<dbReference type="EMBL" id="CP035758">
    <property type="protein sequence ID" value="QBD77336.1"/>
    <property type="molecule type" value="Genomic_DNA"/>
</dbReference>
<evidence type="ECO:0000259" key="2">
    <source>
        <dbReference type="Pfam" id="PF13575"/>
    </source>
</evidence>
<dbReference type="PANTHER" id="PTHR12736">
    <property type="entry name" value="LANC-LIKE PROTEIN"/>
    <property type="match status" value="1"/>
</dbReference>
<keyword evidence="1" id="KW-0862">Zinc</keyword>
<protein>
    <submittedName>
        <fullName evidence="3">Type 2 lantipeptide synthetase LanM</fullName>
    </submittedName>
</protein>
<dbReference type="InterPro" id="IPR017146">
    <property type="entry name" value="Lanti_2_LanM"/>
</dbReference>
<keyword evidence="1" id="KW-0479">Metal-binding</keyword>
<evidence type="ECO:0000313" key="3">
    <source>
        <dbReference type="EMBL" id="QBD77336.1"/>
    </source>
</evidence>
<dbReference type="Gene3D" id="1.50.10.10">
    <property type="match status" value="1"/>
</dbReference>
<dbReference type="Pfam" id="PF05147">
    <property type="entry name" value="LANC_like"/>
    <property type="match status" value="1"/>
</dbReference>
<evidence type="ECO:0000313" key="4">
    <source>
        <dbReference type="Proteomes" id="UP000290365"/>
    </source>
</evidence>
<feature type="binding site" evidence="1">
    <location>
        <position position="908"/>
    </location>
    <ligand>
        <name>Zn(2+)</name>
        <dbReference type="ChEBI" id="CHEBI:29105"/>
    </ligand>
</feature>
<organism evidence="3 4">
    <name type="scientific">Ktedonosporobacter rubrisoli</name>
    <dbReference type="NCBI Taxonomy" id="2509675"/>
    <lineage>
        <taxon>Bacteria</taxon>
        <taxon>Bacillati</taxon>
        <taxon>Chloroflexota</taxon>
        <taxon>Ktedonobacteria</taxon>
        <taxon>Ktedonobacterales</taxon>
        <taxon>Ktedonosporobacteraceae</taxon>
        <taxon>Ktedonosporobacter</taxon>
    </lineage>
</organism>
<dbReference type="AlphaFoldDB" id="A0A4P6JRB5"/>
<dbReference type="RefSeq" id="WP_129888393.1">
    <property type="nucleotide sequence ID" value="NZ_CP035758.1"/>
</dbReference>
<reference evidence="3 4" key="1">
    <citation type="submission" date="2019-01" db="EMBL/GenBank/DDBJ databases">
        <title>Ktedonosporobacter rubrisoli SCAWS-G2.</title>
        <authorList>
            <person name="Huang Y."/>
            <person name="Yan B."/>
        </authorList>
    </citation>
    <scope>NUCLEOTIDE SEQUENCE [LARGE SCALE GENOMIC DNA]</scope>
    <source>
        <strain evidence="3 4">SCAWS-G2</strain>
    </source>
</reference>